<feature type="domain" description="Bacteriophage tail tape measure N-terminal" evidence="2">
    <location>
        <begin position="131"/>
        <end position="333"/>
    </location>
</feature>
<dbReference type="RefSeq" id="WP_301815300.1">
    <property type="nucleotide sequence ID" value="NZ_JAUJZH010000034.1"/>
</dbReference>
<dbReference type="NCBIfam" id="TIGR01541">
    <property type="entry name" value="tape_meas_lam_C"/>
    <property type="match status" value="1"/>
</dbReference>
<comment type="caution">
    <text evidence="4">The sequence shown here is derived from an EMBL/GenBank/DDBJ whole genome shotgun (WGS) entry which is preliminary data.</text>
</comment>
<evidence type="ECO:0000259" key="3">
    <source>
        <dbReference type="Pfam" id="PF09718"/>
    </source>
</evidence>
<dbReference type="InterPro" id="IPR006431">
    <property type="entry name" value="Phage_tape_meas_C"/>
</dbReference>
<dbReference type="Pfam" id="PF24622">
    <property type="entry name" value="TMP_4"/>
    <property type="match status" value="1"/>
</dbReference>
<dbReference type="EMBL" id="JAUKVY010000034">
    <property type="protein sequence ID" value="MDO1537046.1"/>
    <property type="molecule type" value="Genomic_DNA"/>
</dbReference>
<gene>
    <name evidence="4" type="ORF">Q2T77_32745</name>
</gene>
<evidence type="ECO:0000313" key="5">
    <source>
        <dbReference type="Proteomes" id="UP001169027"/>
    </source>
</evidence>
<name>A0ABT8SDQ9_9BURK</name>
<accession>A0ABT8SDQ9</accession>
<evidence type="ECO:0000259" key="2">
    <source>
        <dbReference type="Pfam" id="PF06791"/>
    </source>
</evidence>
<sequence length="928" mass="96720">MTDLKKQIEVGVGATGVETGVAKAKRSLADLGATAVTEGKKAAEGLAPIGEKSQESSAKLDAATKNMIGSIQRTTAALDAGGRSGSKYFETLAAQRGINVDALKPYLAQLDAVNAKQKLAEQALNATTPALKNVGMSAAATAAAMRGVPAQFTDIVTSLQGGQAPLTVFLQQGGQLKDMFGGLAPAAKAIGGYIASLITPFTLAATAIGALAVAMYQGSQEAQAYAKALVLTGNYLGKTTDQLKEQAAVISQTVGTQGEAAEALAKLATSGKIASESLTDVGAAVVSMNRVLGTSIDEATAVFVKLGDEPAKASAKLNETMHYLNQTTYDRIRALEEQGNKEDAASLAQTTYANATTTRLKQVESQAGVLATAWRMLADDAKKAWDMMQGLGRSQTTGEALTAAQSNLAALQARGPIGGPIVGKSDFAEQMKNAQATVAELSRKALREQDAAYAEGERARTEAAKIAASDRLKTLTDEVRSNADKRKKAIADLNRDYQTLGKAASGPEYDKQVANINEKFKDPKEAKPKAFQDDAATKFLETLRQTEASLAAQLAGEEKLTDAQKKQVEFQQLIADLKDKKILTAEQKSLLASKDAISVQLAKNAGLSSQIEYEKEIEKIVKKSAEEAADFARHMEAINISMAASQTSRDDQADRSLSAFGLGDRARAEIDAQKSIRNEYQRFLTTATKQAAEKNQLGSSEYRAEVERIKEALDNALSAQTAYFDALKSKQADWKNGATTALANYSDAVDNLAAATEKTLGDGFKGAEDALVQFVTTGKGGFKSLADSIISDLARIAIQQTVTGPLAKGLLGHLGGGGSLGGGSSSGVDVLGTFISGLDKRAAGGPVSGGSTYLVGEKGPELFTPGASGAITPNSALSGGGGQPINIVINNTVGDVATLSQLREAQAGTERRIAGAIARSQKYGGALA</sequence>
<evidence type="ECO:0000256" key="1">
    <source>
        <dbReference type="SAM" id="Coils"/>
    </source>
</evidence>
<keyword evidence="5" id="KW-1185">Reference proteome</keyword>
<reference evidence="4" key="1">
    <citation type="submission" date="2023-06" db="EMBL/GenBank/DDBJ databases">
        <authorList>
            <person name="Jiang Y."/>
            <person name="Liu Q."/>
        </authorList>
    </citation>
    <scope>NUCLEOTIDE SEQUENCE</scope>
    <source>
        <strain evidence="4">CGMCC 1.12090</strain>
    </source>
</reference>
<protein>
    <submittedName>
        <fullName evidence="4">Phage tail tape measure protein</fullName>
    </submittedName>
</protein>
<organism evidence="4 5">
    <name type="scientific">Variovorax ginsengisoli</name>
    <dbReference type="NCBI Taxonomy" id="363844"/>
    <lineage>
        <taxon>Bacteria</taxon>
        <taxon>Pseudomonadati</taxon>
        <taxon>Pseudomonadota</taxon>
        <taxon>Betaproteobacteria</taxon>
        <taxon>Burkholderiales</taxon>
        <taxon>Comamonadaceae</taxon>
        <taxon>Variovorax</taxon>
    </lineage>
</organism>
<feature type="coiled-coil region" evidence="1">
    <location>
        <begin position="424"/>
        <end position="451"/>
    </location>
</feature>
<proteinExistence type="predicted"/>
<dbReference type="Pfam" id="PF06791">
    <property type="entry name" value="TMP_2"/>
    <property type="match status" value="1"/>
</dbReference>
<dbReference type="InterPro" id="IPR009628">
    <property type="entry name" value="Phage_tape_measure_N"/>
</dbReference>
<feature type="domain" description="Bacteriophage tail tape measure C-terminal" evidence="3">
    <location>
        <begin position="733"/>
        <end position="807"/>
    </location>
</feature>
<evidence type="ECO:0000313" key="4">
    <source>
        <dbReference type="EMBL" id="MDO1537046.1"/>
    </source>
</evidence>
<keyword evidence="1" id="KW-0175">Coiled coil</keyword>
<dbReference type="Proteomes" id="UP001169027">
    <property type="component" value="Unassembled WGS sequence"/>
</dbReference>
<dbReference type="Pfam" id="PF09718">
    <property type="entry name" value="Tape_meas_lam_C"/>
    <property type="match status" value="1"/>
</dbReference>